<dbReference type="InterPro" id="IPR036388">
    <property type="entry name" value="WH-like_DNA-bd_sf"/>
</dbReference>
<evidence type="ECO:0000259" key="4">
    <source>
        <dbReference type="PROSITE" id="PS50956"/>
    </source>
</evidence>
<dbReference type="InterPro" id="IPR011991">
    <property type="entry name" value="ArsR-like_HTH"/>
</dbReference>
<evidence type="ECO:0000256" key="2">
    <source>
        <dbReference type="ARBA" id="ARBA00023125"/>
    </source>
</evidence>
<evidence type="ECO:0000256" key="3">
    <source>
        <dbReference type="ARBA" id="ARBA00023163"/>
    </source>
</evidence>
<dbReference type="SUPFAM" id="SSF54909">
    <property type="entry name" value="Dimeric alpha+beta barrel"/>
    <property type="match status" value="1"/>
</dbReference>
<dbReference type="RefSeq" id="WP_113984605.1">
    <property type="nucleotide sequence ID" value="NZ_QMEY01000019.1"/>
</dbReference>
<dbReference type="InterPro" id="IPR019888">
    <property type="entry name" value="Tscrpt_reg_AsnC-like"/>
</dbReference>
<dbReference type="CDD" id="cd00090">
    <property type="entry name" value="HTH_ARSR"/>
    <property type="match status" value="1"/>
</dbReference>
<dbReference type="InterPro" id="IPR019885">
    <property type="entry name" value="Tscrpt_reg_HTH_AsnC-type_CS"/>
</dbReference>
<accession>A0A366LR23</accession>
<dbReference type="PANTHER" id="PTHR30154">
    <property type="entry name" value="LEUCINE-RESPONSIVE REGULATORY PROTEIN"/>
    <property type="match status" value="1"/>
</dbReference>
<keyword evidence="3" id="KW-0804">Transcription</keyword>
<dbReference type="InterPro" id="IPR011008">
    <property type="entry name" value="Dimeric_a/b-barrel"/>
</dbReference>
<proteinExistence type="predicted"/>
<dbReference type="PRINTS" id="PR00033">
    <property type="entry name" value="HTHASNC"/>
</dbReference>
<protein>
    <submittedName>
        <fullName evidence="5">Lrp/AsnC family transcriptional regulator</fullName>
    </submittedName>
</protein>
<dbReference type="PANTHER" id="PTHR30154:SF34">
    <property type="entry name" value="TRANSCRIPTIONAL REGULATOR AZLB"/>
    <property type="match status" value="1"/>
</dbReference>
<dbReference type="AlphaFoldDB" id="A0A366LR23"/>
<dbReference type="Pfam" id="PF13412">
    <property type="entry name" value="HTH_24"/>
    <property type="match status" value="1"/>
</dbReference>
<dbReference type="EMBL" id="QMEY01000019">
    <property type="protein sequence ID" value="RBQ15983.1"/>
    <property type="molecule type" value="Genomic_DNA"/>
</dbReference>
<evidence type="ECO:0000313" key="5">
    <source>
        <dbReference type="EMBL" id="RBQ15983.1"/>
    </source>
</evidence>
<dbReference type="GO" id="GO:0043200">
    <property type="term" value="P:response to amino acid"/>
    <property type="evidence" value="ECO:0007669"/>
    <property type="project" value="TreeGrafter"/>
</dbReference>
<dbReference type="InterPro" id="IPR000485">
    <property type="entry name" value="AsnC-type_HTH_dom"/>
</dbReference>
<dbReference type="InterPro" id="IPR019887">
    <property type="entry name" value="Tscrpt_reg_AsnC/Lrp_C"/>
</dbReference>
<evidence type="ECO:0000313" key="6">
    <source>
        <dbReference type="Proteomes" id="UP000253303"/>
    </source>
</evidence>
<dbReference type="SMART" id="SM00344">
    <property type="entry name" value="HTH_ASNC"/>
    <property type="match status" value="1"/>
</dbReference>
<keyword evidence="6" id="KW-1185">Reference proteome</keyword>
<comment type="caution">
    <text evidence="5">The sequence shown here is derived from an EMBL/GenBank/DDBJ whole genome shotgun (WGS) entry which is preliminary data.</text>
</comment>
<dbReference type="GO" id="GO:0043565">
    <property type="term" value="F:sequence-specific DNA binding"/>
    <property type="evidence" value="ECO:0007669"/>
    <property type="project" value="InterPro"/>
</dbReference>
<dbReference type="Pfam" id="PF01037">
    <property type="entry name" value="AsnC_trans_reg"/>
    <property type="match status" value="1"/>
</dbReference>
<dbReference type="OrthoDB" id="3396933at2"/>
<feature type="domain" description="HTH asnC-type" evidence="4">
    <location>
        <begin position="22"/>
        <end position="83"/>
    </location>
</feature>
<name>A0A366LR23_9ACTN</name>
<keyword evidence="2" id="KW-0238">DNA-binding</keyword>
<dbReference type="SUPFAM" id="SSF46785">
    <property type="entry name" value="Winged helix' DNA-binding domain"/>
    <property type="match status" value="1"/>
</dbReference>
<dbReference type="Gene3D" id="1.10.10.10">
    <property type="entry name" value="Winged helix-like DNA-binding domain superfamily/Winged helix DNA-binding domain"/>
    <property type="match status" value="1"/>
</dbReference>
<organism evidence="5 6">
    <name type="scientific">Spongiactinospora rosea</name>
    <dbReference type="NCBI Taxonomy" id="2248750"/>
    <lineage>
        <taxon>Bacteria</taxon>
        <taxon>Bacillati</taxon>
        <taxon>Actinomycetota</taxon>
        <taxon>Actinomycetes</taxon>
        <taxon>Streptosporangiales</taxon>
        <taxon>Streptosporangiaceae</taxon>
        <taxon>Spongiactinospora</taxon>
    </lineage>
</organism>
<gene>
    <name evidence="5" type="ORF">DP939_32210</name>
</gene>
<dbReference type="Proteomes" id="UP000253303">
    <property type="component" value="Unassembled WGS sequence"/>
</dbReference>
<dbReference type="PROSITE" id="PS50956">
    <property type="entry name" value="HTH_ASNC_2"/>
    <property type="match status" value="1"/>
</dbReference>
<sequence>MDQLHTPGPPAPARGGRTAAVLDDIDRAIIRELQADGRLSIRALAERVNVSRSNAYARLERLLGEGVITGFTARVDPVRAGLGTGAYVLVTIDQHAWRAVLARLREVPHIEHLAFVGGDFDLVMLVRTPDNASLRDVVLARIHAVHGVRSTRTWLIFDDGYPTESRRWVSGMTDGR</sequence>
<evidence type="ECO:0000256" key="1">
    <source>
        <dbReference type="ARBA" id="ARBA00023015"/>
    </source>
</evidence>
<keyword evidence="1" id="KW-0805">Transcription regulation</keyword>
<dbReference type="GO" id="GO:0005829">
    <property type="term" value="C:cytosol"/>
    <property type="evidence" value="ECO:0007669"/>
    <property type="project" value="TreeGrafter"/>
</dbReference>
<dbReference type="InterPro" id="IPR036390">
    <property type="entry name" value="WH_DNA-bd_sf"/>
</dbReference>
<reference evidence="5 6" key="1">
    <citation type="submission" date="2018-06" db="EMBL/GenBank/DDBJ databases">
        <title>Sphaerisporangium craniellae sp. nov., isolated from a marine sponge in the South China Sea.</title>
        <authorList>
            <person name="Li L."/>
        </authorList>
    </citation>
    <scope>NUCLEOTIDE SEQUENCE [LARGE SCALE GENOMIC DNA]</scope>
    <source>
        <strain evidence="5 6">LHW63015</strain>
    </source>
</reference>
<dbReference type="PROSITE" id="PS00519">
    <property type="entry name" value="HTH_ASNC_1"/>
    <property type="match status" value="1"/>
</dbReference>
<dbReference type="Gene3D" id="3.30.70.920">
    <property type="match status" value="1"/>
</dbReference>